<evidence type="ECO:0000313" key="9">
    <source>
        <dbReference type="Proteomes" id="UP000284112"/>
    </source>
</evidence>
<dbReference type="SUPFAM" id="SSF56784">
    <property type="entry name" value="HAD-like"/>
    <property type="match status" value="1"/>
</dbReference>
<evidence type="ECO:0000313" key="10">
    <source>
        <dbReference type="Proteomes" id="UP000398619"/>
    </source>
</evidence>
<dbReference type="GO" id="GO:0008962">
    <property type="term" value="F:phosphatidylglycerophosphatase activity"/>
    <property type="evidence" value="ECO:0007669"/>
    <property type="project" value="InterPro"/>
</dbReference>
<evidence type="ECO:0000313" key="3">
    <source>
        <dbReference type="EMBL" id="RHG09546.1"/>
    </source>
</evidence>
<dbReference type="NCBIfam" id="TIGR01668">
    <property type="entry name" value="YqeG_hyp_ppase"/>
    <property type="match status" value="1"/>
</dbReference>
<dbReference type="Pfam" id="PF13242">
    <property type="entry name" value="Hydrolase_like"/>
    <property type="match status" value="1"/>
</dbReference>
<dbReference type="NCBIfam" id="TIGR01662">
    <property type="entry name" value="HAD-SF-IIIA"/>
    <property type="match status" value="1"/>
</dbReference>
<dbReference type="Proteomes" id="UP000095485">
    <property type="component" value="Unassembled WGS sequence"/>
</dbReference>
<reference evidence="7 8" key="2">
    <citation type="submission" date="2018-08" db="EMBL/GenBank/DDBJ databases">
        <title>A genome reference for cultivated species of the human gut microbiota.</title>
        <authorList>
            <person name="Zou Y."/>
            <person name="Xue W."/>
            <person name="Luo G."/>
        </authorList>
    </citation>
    <scope>NUCLEOTIDE SEQUENCE [LARGE SCALE GENOMIC DNA]</scope>
    <source>
        <strain evidence="4 8">AM22-22</strain>
        <strain evidence="3 9">AM23-13</strain>
        <strain evidence="2 7">OM02-16</strain>
    </source>
</reference>
<protein>
    <submittedName>
        <fullName evidence="1">HAD phosphatase, family IIIA</fullName>
    </submittedName>
    <submittedName>
        <fullName evidence="5">Phosphoglycolate phosphatase</fullName>
        <ecNumber evidence="5">3.1.3.18</ecNumber>
    </submittedName>
    <submittedName>
        <fullName evidence="2">YqeG family HAD IIIA-type phosphatase</fullName>
    </submittedName>
</protein>
<dbReference type="AlphaFoldDB" id="A0A174J4Y1"/>
<gene>
    <name evidence="5" type="primary">gph_1</name>
    <name evidence="5" type="ORF">DLSSTS7063_01652</name>
    <name evidence="4" type="ORF">DW265_05240</name>
    <name evidence="3" type="ORF">DW641_06220</name>
    <name evidence="2" type="ORF">DXB16_08370</name>
    <name evidence="1" type="ORF">ERS852526_00055</name>
</gene>
<evidence type="ECO:0000313" key="8">
    <source>
        <dbReference type="Proteomes" id="UP000284095"/>
    </source>
</evidence>
<name>A0A174J4Y1_9FIRM</name>
<dbReference type="Proteomes" id="UP000284112">
    <property type="component" value="Unassembled WGS sequence"/>
</dbReference>
<dbReference type="InterPro" id="IPR006549">
    <property type="entry name" value="HAD-SF_hydro_IIIA"/>
</dbReference>
<dbReference type="EMBL" id="CABHNM010000038">
    <property type="protein sequence ID" value="VUX09525.1"/>
    <property type="molecule type" value="Genomic_DNA"/>
</dbReference>
<dbReference type="EC" id="3.1.3.18" evidence="5"/>
<evidence type="ECO:0000313" key="4">
    <source>
        <dbReference type="EMBL" id="RHG26953.1"/>
    </source>
</evidence>
<organism evidence="1 6">
    <name type="scientific">Dorea longicatena</name>
    <dbReference type="NCBI Taxonomy" id="88431"/>
    <lineage>
        <taxon>Bacteria</taxon>
        <taxon>Bacillati</taxon>
        <taxon>Bacillota</taxon>
        <taxon>Clostridia</taxon>
        <taxon>Lachnospirales</taxon>
        <taxon>Lachnospiraceae</taxon>
        <taxon>Dorea</taxon>
    </lineage>
</organism>
<dbReference type="EMBL" id="QSVN01000007">
    <property type="protein sequence ID" value="RGO32416.1"/>
    <property type="molecule type" value="Genomic_DNA"/>
</dbReference>
<accession>A0A174J4Y1</accession>
<proteinExistence type="predicted"/>
<evidence type="ECO:0000313" key="5">
    <source>
        <dbReference type="EMBL" id="VUX09525.1"/>
    </source>
</evidence>
<dbReference type="GO" id="GO:0008967">
    <property type="term" value="F:phosphoglycolate phosphatase activity"/>
    <property type="evidence" value="ECO:0007669"/>
    <property type="project" value="UniProtKB-EC"/>
</dbReference>
<dbReference type="Proteomes" id="UP000398619">
    <property type="component" value="Unassembled WGS sequence"/>
</dbReference>
<dbReference type="EMBL" id="QRHW01000007">
    <property type="protein sequence ID" value="RHG09546.1"/>
    <property type="molecule type" value="Genomic_DNA"/>
</dbReference>
<reference evidence="5 10" key="3">
    <citation type="submission" date="2019-07" db="EMBL/GenBank/DDBJ databases">
        <authorList>
            <person name="Hibberd C M."/>
            <person name="Gehrig L. J."/>
            <person name="Chang H.-W."/>
            <person name="Venkatesh S."/>
        </authorList>
    </citation>
    <scope>NUCLEOTIDE SEQUENCE [LARGE SCALE GENOMIC DNA]</scope>
    <source>
        <strain evidence="5">Dorea_longicatena_SSTS_Bg7063</strain>
    </source>
</reference>
<dbReference type="InterPro" id="IPR023214">
    <property type="entry name" value="HAD_sf"/>
</dbReference>
<sequence>MFDRFFPDQYVASTYVIDFEKLYEEGVRGLIFDIDNTLVPHGAPADERAKALFARLKAIGFRCCLISNNQKPRVEMFNKDIQVDYVYNAHKPSTRNYLRAMEIMGTDRRSSVFIGDQLFTDVWGAKRAGIPNILVKPIHPKEEIQIVLKRYLEKIVLHFYKKSQRHEKKVEK</sequence>
<evidence type="ECO:0000313" key="6">
    <source>
        <dbReference type="Proteomes" id="UP000095485"/>
    </source>
</evidence>
<dbReference type="STRING" id="88431.ERS852423_00906"/>
<keyword evidence="5" id="KW-0378">Hydrolase</keyword>
<dbReference type="InterPro" id="IPR010021">
    <property type="entry name" value="PGPP1/Gep4"/>
</dbReference>
<dbReference type="Proteomes" id="UP000261285">
    <property type="component" value="Unassembled WGS sequence"/>
</dbReference>
<evidence type="ECO:0000313" key="7">
    <source>
        <dbReference type="Proteomes" id="UP000261285"/>
    </source>
</evidence>
<dbReference type="InterPro" id="IPR036412">
    <property type="entry name" value="HAD-like_sf"/>
</dbReference>
<evidence type="ECO:0000313" key="1">
    <source>
        <dbReference type="EMBL" id="CUO94792.1"/>
    </source>
</evidence>
<dbReference type="Gene3D" id="3.40.50.1000">
    <property type="entry name" value="HAD superfamily/HAD-like"/>
    <property type="match status" value="1"/>
</dbReference>
<evidence type="ECO:0000313" key="2">
    <source>
        <dbReference type="EMBL" id="RGO32416.1"/>
    </source>
</evidence>
<dbReference type="EMBL" id="CZAY01000001">
    <property type="protein sequence ID" value="CUO94792.1"/>
    <property type="molecule type" value="Genomic_DNA"/>
</dbReference>
<reference evidence="1 6" key="1">
    <citation type="submission" date="2015-09" db="EMBL/GenBank/DDBJ databases">
        <authorList>
            <consortium name="Pathogen Informatics"/>
        </authorList>
    </citation>
    <scope>NUCLEOTIDE SEQUENCE [LARGE SCALE GENOMIC DNA]</scope>
    <source>
        <strain evidence="1 6">2789STDY5834914</strain>
    </source>
</reference>
<keyword evidence="8" id="KW-1185">Reference proteome</keyword>
<dbReference type="EMBL" id="QRIC01000008">
    <property type="protein sequence ID" value="RHG26953.1"/>
    <property type="molecule type" value="Genomic_DNA"/>
</dbReference>
<dbReference type="OrthoDB" id="9787572at2"/>
<dbReference type="Proteomes" id="UP000284095">
    <property type="component" value="Unassembled WGS sequence"/>
</dbReference>
<dbReference type="GeneID" id="96227371"/>
<dbReference type="RefSeq" id="WP_028086672.1">
    <property type="nucleotide sequence ID" value="NZ_AP031429.1"/>
</dbReference>